<keyword evidence="3" id="KW-1185">Reference proteome</keyword>
<evidence type="ECO:0000256" key="1">
    <source>
        <dbReference type="SAM" id="MobiDB-lite"/>
    </source>
</evidence>
<proteinExistence type="predicted"/>
<gene>
    <name evidence="2" type="ORF">GGE06_005162</name>
</gene>
<evidence type="ECO:0000313" key="3">
    <source>
        <dbReference type="Proteomes" id="UP000582643"/>
    </source>
</evidence>
<name>A0A7W7U3A8_9ACTN</name>
<comment type="caution">
    <text evidence="2">The sequence shown here is derived from an EMBL/GenBank/DDBJ whole genome shotgun (WGS) entry which is preliminary data.</text>
</comment>
<evidence type="ECO:0000313" key="2">
    <source>
        <dbReference type="EMBL" id="MBB4984216.1"/>
    </source>
</evidence>
<reference evidence="2 3" key="1">
    <citation type="submission" date="2020-08" db="EMBL/GenBank/DDBJ databases">
        <title>Genomic Encyclopedia of Type Strains, Phase III (KMG-III): the genomes of soil and plant-associated and newly described type strains.</title>
        <authorList>
            <person name="Whitman W."/>
        </authorList>
    </citation>
    <scope>NUCLEOTIDE SEQUENCE [LARGE SCALE GENOMIC DNA]</scope>
    <source>
        <strain evidence="2 3">SFB5A</strain>
    </source>
</reference>
<protein>
    <submittedName>
        <fullName evidence="2">Uncharacterized protein</fullName>
    </submittedName>
</protein>
<sequence>MDHAARRIQAYSDDPLNTPFQLVAGARRALADIGAVRTRWQHATGRPLPERARAAPTTRPGPSTRRAPVASPPSARPTTGRTP</sequence>
<dbReference type="EMBL" id="JACHJY010000007">
    <property type="protein sequence ID" value="MBB4984216.1"/>
    <property type="molecule type" value="Genomic_DNA"/>
</dbReference>
<dbReference type="AlphaFoldDB" id="A0A7W7U3A8"/>
<accession>A0A7W7U3A8</accession>
<organism evidence="2 3">
    <name type="scientific">Streptomyces nymphaeiformis</name>
    <dbReference type="NCBI Taxonomy" id="2663842"/>
    <lineage>
        <taxon>Bacteria</taxon>
        <taxon>Bacillati</taxon>
        <taxon>Actinomycetota</taxon>
        <taxon>Actinomycetes</taxon>
        <taxon>Kitasatosporales</taxon>
        <taxon>Streptomycetaceae</taxon>
        <taxon>Streptomyces</taxon>
    </lineage>
</organism>
<feature type="region of interest" description="Disordered" evidence="1">
    <location>
        <begin position="40"/>
        <end position="83"/>
    </location>
</feature>
<dbReference type="Proteomes" id="UP000582643">
    <property type="component" value="Unassembled WGS sequence"/>
</dbReference>